<dbReference type="Proteomes" id="UP001629235">
    <property type="component" value="Unassembled WGS sequence"/>
</dbReference>
<proteinExistence type="predicted"/>
<comment type="caution">
    <text evidence="1">The sequence shown here is derived from an EMBL/GenBank/DDBJ whole genome shotgun (WGS) entry which is preliminary data.</text>
</comment>
<keyword evidence="2" id="KW-1185">Reference proteome</keyword>
<sequence>MESLARADMSQWPHVLLCDIVLADEDGDDVLRRLRALEAEREIPLQSRLPAVALTGYTDAEDRKTAEAAGFQTLLGKPVSTGG</sequence>
<reference evidence="1 2" key="1">
    <citation type="journal article" date="2024" name="Chem. Sci.">
        <title>Discovery of megapolipeptins by genome mining of a Burkholderiales bacteria collection.</title>
        <authorList>
            <person name="Paulo B.S."/>
            <person name="Recchia M.J.J."/>
            <person name="Lee S."/>
            <person name="Fergusson C.H."/>
            <person name="Romanowski S.B."/>
            <person name="Hernandez A."/>
            <person name="Krull N."/>
            <person name="Liu D.Y."/>
            <person name="Cavanagh H."/>
            <person name="Bos A."/>
            <person name="Gray C.A."/>
            <person name="Murphy B.T."/>
            <person name="Linington R.G."/>
            <person name="Eustaquio A.S."/>
        </authorList>
    </citation>
    <scope>NUCLEOTIDE SEQUENCE [LARGE SCALE GENOMIC DNA]</scope>
    <source>
        <strain evidence="1 2">RL18-126-BIB-B</strain>
    </source>
</reference>
<accession>A0ACC7NJI0</accession>
<dbReference type="EMBL" id="JAQQDW010000081">
    <property type="protein sequence ID" value="MFM0107466.1"/>
    <property type="molecule type" value="Genomic_DNA"/>
</dbReference>
<evidence type="ECO:0000313" key="2">
    <source>
        <dbReference type="Proteomes" id="UP001629235"/>
    </source>
</evidence>
<evidence type="ECO:0000313" key="1">
    <source>
        <dbReference type="EMBL" id="MFM0107466.1"/>
    </source>
</evidence>
<gene>
    <name evidence="1" type="ORF">PQR01_29365</name>
</gene>
<organism evidence="1 2">
    <name type="scientific">Paraburkholderia rhynchosiae</name>
    <dbReference type="NCBI Taxonomy" id="487049"/>
    <lineage>
        <taxon>Bacteria</taxon>
        <taxon>Pseudomonadati</taxon>
        <taxon>Pseudomonadota</taxon>
        <taxon>Betaproteobacteria</taxon>
        <taxon>Burkholderiales</taxon>
        <taxon>Burkholderiaceae</taxon>
        <taxon>Paraburkholderia</taxon>
    </lineage>
</organism>
<protein>
    <submittedName>
        <fullName evidence="1">Uncharacterized protein</fullName>
    </submittedName>
</protein>
<name>A0ACC7NJI0_9BURK</name>